<organism evidence="2 3">
    <name type="scientific">Micromonospora pisi</name>
    <dbReference type="NCBI Taxonomy" id="589240"/>
    <lineage>
        <taxon>Bacteria</taxon>
        <taxon>Bacillati</taxon>
        <taxon>Actinomycetota</taxon>
        <taxon>Actinomycetes</taxon>
        <taxon>Micromonosporales</taxon>
        <taxon>Micromonosporaceae</taxon>
        <taxon>Micromonospora</taxon>
    </lineage>
</organism>
<dbReference type="EMBL" id="RBKT01000001">
    <property type="protein sequence ID" value="RKR87915.1"/>
    <property type="molecule type" value="Genomic_DNA"/>
</dbReference>
<gene>
    <name evidence="2" type="ORF">BDK92_2218</name>
</gene>
<feature type="compositionally biased region" description="Basic and acidic residues" evidence="1">
    <location>
        <begin position="223"/>
        <end position="238"/>
    </location>
</feature>
<evidence type="ECO:0000256" key="1">
    <source>
        <dbReference type="SAM" id="MobiDB-lite"/>
    </source>
</evidence>
<evidence type="ECO:0000313" key="2">
    <source>
        <dbReference type="EMBL" id="RKR87915.1"/>
    </source>
</evidence>
<dbReference type="RefSeq" id="WP_121156610.1">
    <property type="nucleotide sequence ID" value="NZ_RBKT01000001.1"/>
</dbReference>
<feature type="compositionally biased region" description="Basic and acidic residues" evidence="1">
    <location>
        <begin position="1"/>
        <end position="17"/>
    </location>
</feature>
<feature type="compositionally biased region" description="Basic and acidic residues" evidence="1">
    <location>
        <begin position="199"/>
        <end position="208"/>
    </location>
</feature>
<name>A0A495JGJ3_9ACTN</name>
<sequence>MGQTDERQSRSLRDHRTAAATATATDPTPEQLLAALALLDGVRADLDRIERALIESARDRRTSWARIAAALGLTSRQAAEQRWLRLRGGSGRALARAREIRQRQQSVDIGYGTAIRHLRAATDAACRELDADPDWDARHPRAGLARTSIEAASTATPGALYALVIQALADLEAMTSTPGGALPDDVPDPVRAALGHLRRAADTARPEPGRPSTPPAPAPDSSPEDRQPLDTERRRPQD</sequence>
<keyword evidence="3" id="KW-1185">Reference proteome</keyword>
<feature type="region of interest" description="Disordered" evidence="1">
    <location>
        <begin position="178"/>
        <end position="238"/>
    </location>
</feature>
<dbReference type="AlphaFoldDB" id="A0A495JGJ3"/>
<accession>A0A495JGJ3</accession>
<feature type="compositionally biased region" description="Pro residues" evidence="1">
    <location>
        <begin position="209"/>
        <end position="220"/>
    </location>
</feature>
<dbReference type="OrthoDB" id="3393963at2"/>
<feature type="region of interest" description="Disordered" evidence="1">
    <location>
        <begin position="1"/>
        <end position="26"/>
    </location>
</feature>
<dbReference type="Proteomes" id="UP000277671">
    <property type="component" value="Unassembled WGS sequence"/>
</dbReference>
<comment type="caution">
    <text evidence="2">The sequence shown here is derived from an EMBL/GenBank/DDBJ whole genome shotgun (WGS) entry which is preliminary data.</text>
</comment>
<evidence type="ECO:0000313" key="3">
    <source>
        <dbReference type="Proteomes" id="UP000277671"/>
    </source>
</evidence>
<reference evidence="2 3" key="1">
    <citation type="submission" date="2018-10" db="EMBL/GenBank/DDBJ databases">
        <title>Sequencing the genomes of 1000 actinobacteria strains.</title>
        <authorList>
            <person name="Klenk H.-P."/>
        </authorList>
    </citation>
    <scope>NUCLEOTIDE SEQUENCE [LARGE SCALE GENOMIC DNA]</scope>
    <source>
        <strain evidence="2 3">DSM 45175</strain>
    </source>
</reference>
<protein>
    <submittedName>
        <fullName evidence="2">Uncharacterized protein</fullName>
    </submittedName>
</protein>
<proteinExistence type="predicted"/>